<dbReference type="GO" id="GO:0022625">
    <property type="term" value="C:cytosolic large ribosomal subunit"/>
    <property type="evidence" value="ECO:0007669"/>
    <property type="project" value="TreeGrafter"/>
</dbReference>
<keyword evidence="4 5" id="KW-0687">Ribonucleoprotein</keyword>
<evidence type="ECO:0000313" key="9">
    <source>
        <dbReference type="Proteomes" id="UP000422989"/>
    </source>
</evidence>
<dbReference type="InterPro" id="IPR011035">
    <property type="entry name" value="Ribosomal_bL25/Gln-tRNA_synth"/>
</dbReference>
<sequence length="194" mass="20501">MADQNKLAAEIRTEFGKGFARRLRAAGKIPAVLYGHGTEPVHVALPGHETALIVRHANALFQLDIEGRAELAVVKDVQRDPVRQIIEHIDLLVVKQGEKISVEIPVTVTGESFPGTIVNLETTTLKLEVSATEIPEHIEVSVEGLQDGTVITAGEIALPAGAVLADDESLQIVGILTPRGTAEDDAADAAAAAE</sequence>
<feature type="domain" description="Large ribosomal subunit protein bL25 L25" evidence="6">
    <location>
        <begin position="7"/>
        <end position="91"/>
    </location>
</feature>
<dbReference type="Pfam" id="PF14693">
    <property type="entry name" value="Ribosomal_TL5_C"/>
    <property type="match status" value="1"/>
</dbReference>
<protein>
    <recommendedName>
        <fullName evidence="5">Large ribosomal subunit protein bL25</fullName>
    </recommendedName>
    <alternativeName>
        <fullName evidence="5">General stress protein CTC</fullName>
    </alternativeName>
</protein>
<dbReference type="Gene3D" id="2.170.120.20">
    <property type="entry name" value="Ribosomal protein L25, beta domain"/>
    <property type="match status" value="1"/>
</dbReference>
<evidence type="ECO:0000256" key="1">
    <source>
        <dbReference type="ARBA" id="ARBA00022730"/>
    </source>
</evidence>
<evidence type="ECO:0000256" key="2">
    <source>
        <dbReference type="ARBA" id="ARBA00022884"/>
    </source>
</evidence>
<dbReference type="OrthoDB" id="5242980at2"/>
<accession>A0A6I6E545</accession>
<comment type="function">
    <text evidence="5">This is one of the proteins that binds to the 5S RNA in the ribosome where it forms part of the central protuberance.</text>
</comment>
<feature type="domain" description="Large ribosomal subunit protein bL25 beta" evidence="7">
    <location>
        <begin position="99"/>
        <end position="179"/>
    </location>
</feature>
<name>A0A6I6E545_9MICO</name>
<keyword evidence="9" id="KW-1185">Reference proteome</keyword>
<comment type="similarity">
    <text evidence="5">Belongs to the bacterial ribosomal protein bL25 family. CTC subfamily.</text>
</comment>
<evidence type="ECO:0000259" key="6">
    <source>
        <dbReference type="Pfam" id="PF01386"/>
    </source>
</evidence>
<dbReference type="InterPro" id="IPR029751">
    <property type="entry name" value="Ribosomal_L25_dom"/>
</dbReference>
<dbReference type="InterPro" id="IPR001021">
    <property type="entry name" value="Ribosomal_bL25_long"/>
</dbReference>
<gene>
    <name evidence="5" type="primary">rplY</name>
    <name evidence="5" type="synonym">ctc</name>
    <name evidence="8" type="ORF">D7D94_01075</name>
</gene>
<dbReference type="CDD" id="cd00495">
    <property type="entry name" value="Ribosomal_L25_TL5_CTC"/>
    <property type="match status" value="1"/>
</dbReference>
<dbReference type="Proteomes" id="UP000422989">
    <property type="component" value="Chromosome"/>
</dbReference>
<dbReference type="HAMAP" id="MF_01334">
    <property type="entry name" value="Ribosomal_bL25_CTC"/>
    <property type="match status" value="1"/>
</dbReference>
<dbReference type="EMBL" id="CP032550">
    <property type="protein sequence ID" value="QGU26438.1"/>
    <property type="molecule type" value="Genomic_DNA"/>
</dbReference>
<evidence type="ECO:0000313" key="8">
    <source>
        <dbReference type="EMBL" id="QGU26438.1"/>
    </source>
</evidence>
<dbReference type="InterPro" id="IPR020056">
    <property type="entry name" value="Rbsml_bL25/Gln-tRNA_synth_N"/>
</dbReference>
<dbReference type="GO" id="GO:0006412">
    <property type="term" value="P:translation"/>
    <property type="evidence" value="ECO:0007669"/>
    <property type="project" value="UniProtKB-UniRule"/>
</dbReference>
<keyword evidence="3 5" id="KW-0689">Ribosomal protein</keyword>
<evidence type="ECO:0000256" key="4">
    <source>
        <dbReference type="ARBA" id="ARBA00023274"/>
    </source>
</evidence>
<dbReference type="NCBIfam" id="NF004131">
    <property type="entry name" value="PRK05618.2-1"/>
    <property type="match status" value="1"/>
</dbReference>
<dbReference type="InterPro" id="IPR020057">
    <property type="entry name" value="Ribosomal_bL25_b-dom"/>
</dbReference>
<dbReference type="KEGG" id="moj:D7D94_01075"/>
<evidence type="ECO:0000259" key="7">
    <source>
        <dbReference type="Pfam" id="PF14693"/>
    </source>
</evidence>
<dbReference type="GO" id="GO:0003735">
    <property type="term" value="F:structural constituent of ribosome"/>
    <property type="evidence" value="ECO:0007669"/>
    <property type="project" value="InterPro"/>
</dbReference>
<comment type="subunit">
    <text evidence="5">Part of the 50S ribosomal subunit; part of the 5S rRNA/L5/L18/L25 subcomplex. Contacts the 5S rRNA. Binds to the 5S rRNA independently of L5 and L18.</text>
</comment>
<dbReference type="PANTHER" id="PTHR33284">
    <property type="entry name" value="RIBOSOMAL PROTEIN L25/GLN-TRNA SYNTHETASE, ANTI-CODON-BINDING DOMAIN-CONTAINING PROTEIN"/>
    <property type="match status" value="1"/>
</dbReference>
<organism evidence="8 9">
    <name type="scientific">Microbacterium oryzae</name>
    <dbReference type="NCBI Taxonomy" id="743009"/>
    <lineage>
        <taxon>Bacteria</taxon>
        <taxon>Bacillati</taxon>
        <taxon>Actinomycetota</taxon>
        <taxon>Actinomycetes</taxon>
        <taxon>Micrococcales</taxon>
        <taxon>Microbacteriaceae</taxon>
        <taxon>Microbacterium</taxon>
    </lineage>
</organism>
<dbReference type="PANTHER" id="PTHR33284:SF1">
    <property type="entry name" value="RIBOSOMAL PROTEIN L25_GLN-TRNA SYNTHETASE, ANTI-CODON-BINDING DOMAIN-CONTAINING PROTEIN"/>
    <property type="match status" value="1"/>
</dbReference>
<dbReference type="InterPro" id="IPR037121">
    <property type="entry name" value="Ribosomal_bL25_C"/>
</dbReference>
<evidence type="ECO:0000256" key="3">
    <source>
        <dbReference type="ARBA" id="ARBA00022980"/>
    </source>
</evidence>
<dbReference type="AlphaFoldDB" id="A0A6I6E545"/>
<evidence type="ECO:0000256" key="5">
    <source>
        <dbReference type="HAMAP-Rule" id="MF_01334"/>
    </source>
</evidence>
<dbReference type="RefSeq" id="WP_156240833.1">
    <property type="nucleotide sequence ID" value="NZ_BAAAZL010000002.1"/>
</dbReference>
<dbReference type="SUPFAM" id="SSF50715">
    <property type="entry name" value="Ribosomal protein L25-like"/>
    <property type="match status" value="1"/>
</dbReference>
<proteinExistence type="inferred from homology"/>
<keyword evidence="1 5" id="KW-0699">rRNA-binding</keyword>
<dbReference type="InterPro" id="IPR020930">
    <property type="entry name" value="Ribosomal_uL5_bac-type"/>
</dbReference>
<dbReference type="Gene3D" id="2.40.240.10">
    <property type="entry name" value="Ribosomal Protein L25, Chain P"/>
    <property type="match status" value="1"/>
</dbReference>
<reference evidence="8 9" key="1">
    <citation type="submission" date="2018-09" db="EMBL/GenBank/DDBJ databases">
        <title>Whole genome sequencing of Microbacterium oryzae strain MB-10T.</title>
        <authorList>
            <person name="Das S.K."/>
        </authorList>
    </citation>
    <scope>NUCLEOTIDE SEQUENCE [LARGE SCALE GENOMIC DNA]</scope>
    <source>
        <strain evidence="8 9">MB-10</strain>
    </source>
</reference>
<keyword evidence="2 5" id="KW-0694">RNA-binding</keyword>
<dbReference type="NCBIfam" id="TIGR00731">
    <property type="entry name" value="bL25_bact_ctc"/>
    <property type="match status" value="1"/>
</dbReference>
<dbReference type="Pfam" id="PF01386">
    <property type="entry name" value="Ribosomal_L25p"/>
    <property type="match status" value="1"/>
</dbReference>
<dbReference type="GO" id="GO:0008097">
    <property type="term" value="F:5S rRNA binding"/>
    <property type="evidence" value="ECO:0007669"/>
    <property type="project" value="InterPro"/>
</dbReference>